<sequence length="151" mass="16356">MLADPLDAPSSACVFRFGLEPLDLIRGPSGVLRMRPMSCLGRKSSSTSAPAPARPAAQTLRAIPATLAWVDACCHDHASPSPRNIAPPFIVPEGRRCFGSESSYVDRMSSAAISNTWVEWVNIVVARKNAKTELRHSRDVGLVRIASFAHF</sequence>
<accession>A0ABQ0LN66</accession>
<evidence type="ECO:0000313" key="2">
    <source>
        <dbReference type="Proteomes" id="UP000815677"/>
    </source>
</evidence>
<keyword evidence="2" id="KW-1185">Reference proteome</keyword>
<gene>
    <name evidence="1" type="ORF">MCHLO_09607</name>
</gene>
<dbReference type="Proteomes" id="UP000815677">
    <property type="component" value="Unassembled WGS sequence"/>
</dbReference>
<organism evidence="1 2">
    <name type="scientific">Mycena chlorophos</name>
    <name type="common">Agaric fungus</name>
    <name type="synonym">Agaricus chlorophos</name>
    <dbReference type="NCBI Taxonomy" id="658473"/>
    <lineage>
        <taxon>Eukaryota</taxon>
        <taxon>Fungi</taxon>
        <taxon>Dikarya</taxon>
        <taxon>Basidiomycota</taxon>
        <taxon>Agaricomycotina</taxon>
        <taxon>Agaricomycetes</taxon>
        <taxon>Agaricomycetidae</taxon>
        <taxon>Agaricales</taxon>
        <taxon>Marasmiineae</taxon>
        <taxon>Mycenaceae</taxon>
        <taxon>Mycena</taxon>
    </lineage>
</organism>
<reference evidence="1" key="1">
    <citation type="submission" date="2014-09" db="EMBL/GenBank/DDBJ databases">
        <title>Genome sequence of the luminous mushroom Mycena chlorophos for searching fungal bioluminescence genes.</title>
        <authorList>
            <person name="Tanaka Y."/>
            <person name="Kasuga D."/>
            <person name="Oba Y."/>
            <person name="Hase S."/>
            <person name="Sato K."/>
            <person name="Oba Y."/>
            <person name="Sakakibara Y."/>
        </authorList>
    </citation>
    <scope>NUCLEOTIDE SEQUENCE</scope>
</reference>
<dbReference type="EMBL" id="DF847788">
    <property type="protein sequence ID" value="GAT52566.1"/>
    <property type="molecule type" value="Genomic_DNA"/>
</dbReference>
<evidence type="ECO:0000313" key="1">
    <source>
        <dbReference type="EMBL" id="GAT52566.1"/>
    </source>
</evidence>
<name>A0ABQ0LN66_MYCCL</name>
<proteinExistence type="predicted"/>
<protein>
    <submittedName>
        <fullName evidence="1">Uncharacterized protein</fullName>
    </submittedName>
</protein>